<dbReference type="Proteomes" id="UP001244341">
    <property type="component" value="Chromosome 4b"/>
</dbReference>
<dbReference type="EMBL" id="CP126211">
    <property type="protein sequence ID" value="WIA13746.1"/>
    <property type="molecule type" value="Genomic_DNA"/>
</dbReference>
<name>A0ABY8TZT5_TETOB</name>
<dbReference type="Gene3D" id="3.90.550.20">
    <property type="match status" value="1"/>
</dbReference>
<organism evidence="2 3">
    <name type="scientific">Tetradesmus obliquus</name>
    <name type="common">Green alga</name>
    <name type="synonym">Acutodesmus obliquus</name>
    <dbReference type="NCBI Taxonomy" id="3088"/>
    <lineage>
        <taxon>Eukaryota</taxon>
        <taxon>Viridiplantae</taxon>
        <taxon>Chlorophyta</taxon>
        <taxon>core chlorophytes</taxon>
        <taxon>Chlorophyceae</taxon>
        <taxon>CS clade</taxon>
        <taxon>Sphaeropleales</taxon>
        <taxon>Scenedesmaceae</taxon>
        <taxon>Tetradesmus</taxon>
    </lineage>
</organism>
<keyword evidence="3" id="KW-1185">Reference proteome</keyword>
<evidence type="ECO:0000256" key="1">
    <source>
        <dbReference type="SAM" id="MobiDB-lite"/>
    </source>
</evidence>
<reference evidence="2 3" key="1">
    <citation type="submission" date="2023-05" db="EMBL/GenBank/DDBJ databases">
        <title>A 100% complete, gapless, phased diploid assembly of the Scenedesmus obliquus UTEX 3031 genome.</title>
        <authorList>
            <person name="Biondi T.C."/>
            <person name="Hanschen E.R."/>
            <person name="Kwon T."/>
            <person name="Eng W."/>
            <person name="Kruse C.P.S."/>
            <person name="Koehler S.I."/>
            <person name="Kunde Y."/>
            <person name="Gleasner C.D."/>
            <person name="You Mak K.T."/>
            <person name="Polle J."/>
            <person name="Hovde B.T."/>
            <person name="Starkenburg S.R."/>
        </authorList>
    </citation>
    <scope>NUCLEOTIDE SEQUENCE [LARGE SCALE GENOMIC DNA]</scope>
    <source>
        <strain evidence="2 3">DOE0152z</strain>
    </source>
</reference>
<evidence type="ECO:0000313" key="3">
    <source>
        <dbReference type="Proteomes" id="UP001244341"/>
    </source>
</evidence>
<evidence type="ECO:0000313" key="2">
    <source>
        <dbReference type="EMBL" id="WIA13746.1"/>
    </source>
</evidence>
<dbReference type="InterPro" id="IPR029044">
    <property type="entry name" value="Nucleotide-diphossugar_trans"/>
</dbReference>
<evidence type="ECO:0008006" key="4">
    <source>
        <dbReference type="Google" id="ProtNLM"/>
    </source>
</evidence>
<feature type="compositionally biased region" description="Low complexity" evidence="1">
    <location>
        <begin position="12"/>
        <end position="22"/>
    </location>
</feature>
<feature type="region of interest" description="Disordered" evidence="1">
    <location>
        <begin position="362"/>
        <end position="385"/>
    </location>
</feature>
<accession>A0ABY8TZT5</accession>
<sequence>MVGTQLRISNGSSSSSSSSSSSGTEAGFIHDADVWDGNPPLADVQYNNISEHSVCKFFRVAWNQNHETMWGPYGLCDLGRPGVWLQRSLSNCYSCLDPNRNVCRQPRRLIYNQYLVRMHPVWQTNLLSMQVFLLTQDLRRARLVVWTEDPAALVTNDTAPFFDAFAEHITVKRFNYNEEVVGTPWEGDSFFGDGSIVRSHLTMPAAWADLVRLMLLHKYGHFWMDNDVVLYRDVSHLLDTCYQFVTRWTNNHVMRIEPGSQLSFRIMETALRMPFNHKNFTGEVMEKLCKPNGYITAHPKYNSSDVYNTCLFRVLLRNNNSGPPDAVLYDFPLGWWDHDWSGCFDSRKEINDTHWHKVASSTLSMHSRHPGQPEGVNELGAEDPPSPLRRVIKTVERFFAQCSSPGCLPEEAMPLLAYEGIDDATLARTRRMRALLR</sequence>
<protein>
    <recommendedName>
        <fullName evidence="4">Nucleotide-diphospho-sugar transferase domain-containing protein</fullName>
    </recommendedName>
</protein>
<feature type="compositionally biased region" description="Polar residues" evidence="1">
    <location>
        <begin position="1"/>
        <end position="11"/>
    </location>
</feature>
<gene>
    <name evidence="2" type="ORF">OEZ85_007297</name>
</gene>
<dbReference type="SUPFAM" id="SSF53448">
    <property type="entry name" value="Nucleotide-diphospho-sugar transferases"/>
    <property type="match status" value="1"/>
</dbReference>
<feature type="region of interest" description="Disordered" evidence="1">
    <location>
        <begin position="1"/>
        <end position="25"/>
    </location>
</feature>
<proteinExistence type="predicted"/>